<dbReference type="PROSITE" id="PS50940">
    <property type="entry name" value="CHIT_BIND_II"/>
    <property type="match status" value="2"/>
</dbReference>
<dbReference type="GO" id="GO:0005576">
    <property type="term" value="C:extracellular region"/>
    <property type="evidence" value="ECO:0007669"/>
    <property type="project" value="InterPro"/>
</dbReference>
<dbReference type="AlphaFoldDB" id="A0AA89BN57"/>
<reference evidence="2" key="1">
    <citation type="submission" date="2019-08" db="EMBL/GenBank/DDBJ databases">
        <title>The improved chromosome-level genome for the pearl oyster Pinctada fucata martensii using PacBio sequencing and Hi-C.</title>
        <authorList>
            <person name="Zheng Z."/>
        </authorList>
    </citation>
    <scope>NUCLEOTIDE SEQUENCE</scope>
    <source>
        <strain evidence="2">ZZ-2019</strain>
        <tissue evidence="2">Adductor muscle</tissue>
    </source>
</reference>
<dbReference type="GO" id="GO:0008061">
    <property type="term" value="F:chitin binding"/>
    <property type="evidence" value="ECO:0007669"/>
    <property type="project" value="InterPro"/>
</dbReference>
<dbReference type="Gene3D" id="2.170.140.10">
    <property type="entry name" value="Chitin binding domain"/>
    <property type="match status" value="1"/>
</dbReference>
<keyword evidence="3" id="KW-1185">Reference proteome</keyword>
<dbReference type="InterPro" id="IPR036508">
    <property type="entry name" value="Chitin-bd_dom_sf"/>
</dbReference>
<evidence type="ECO:0000259" key="1">
    <source>
        <dbReference type="PROSITE" id="PS50940"/>
    </source>
</evidence>
<organism evidence="2 3">
    <name type="scientific">Pinctada imbricata</name>
    <name type="common">Atlantic pearl-oyster</name>
    <name type="synonym">Pinctada martensii</name>
    <dbReference type="NCBI Taxonomy" id="66713"/>
    <lineage>
        <taxon>Eukaryota</taxon>
        <taxon>Metazoa</taxon>
        <taxon>Spiralia</taxon>
        <taxon>Lophotrochozoa</taxon>
        <taxon>Mollusca</taxon>
        <taxon>Bivalvia</taxon>
        <taxon>Autobranchia</taxon>
        <taxon>Pteriomorphia</taxon>
        <taxon>Pterioida</taxon>
        <taxon>Pterioidea</taxon>
        <taxon>Pteriidae</taxon>
        <taxon>Pinctada</taxon>
    </lineage>
</organism>
<evidence type="ECO:0000313" key="3">
    <source>
        <dbReference type="Proteomes" id="UP001186944"/>
    </source>
</evidence>
<feature type="domain" description="Chitin-binding type-2" evidence="1">
    <location>
        <begin position="97"/>
        <end position="157"/>
    </location>
</feature>
<feature type="domain" description="Chitin-binding type-2" evidence="1">
    <location>
        <begin position="40"/>
        <end position="96"/>
    </location>
</feature>
<dbReference type="Proteomes" id="UP001186944">
    <property type="component" value="Unassembled WGS sequence"/>
</dbReference>
<protein>
    <recommendedName>
        <fullName evidence="1">Chitin-binding type-2 domain-containing protein</fullName>
    </recommendedName>
</protein>
<gene>
    <name evidence="2" type="ORF">FSP39_025513</name>
</gene>
<comment type="caution">
    <text evidence="2">The sequence shown here is derived from an EMBL/GenBank/DDBJ whole genome shotgun (WGS) entry which is preliminary data.</text>
</comment>
<dbReference type="Pfam" id="PF01607">
    <property type="entry name" value="CBM_14"/>
    <property type="match status" value="2"/>
</dbReference>
<dbReference type="EMBL" id="VSWD01000013">
    <property type="protein sequence ID" value="KAK3085175.1"/>
    <property type="molecule type" value="Genomic_DNA"/>
</dbReference>
<proteinExistence type="predicted"/>
<evidence type="ECO:0000313" key="2">
    <source>
        <dbReference type="EMBL" id="KAK3085175.1"/>
    </source>
</evidence>
<dbReference type="SUPFAM" id="SSF57625">
    <property type="entry name" value="Invertebrate chitin-binding proteins"/>
    <property type="match status" value="2"/>
</dbReference>
<dbReference type="SMART" id="SM00494">
    <property type="entry name" value="ChtBD2"/>
    <property type="match status" value="2"/>
</dbReference>
<accession>A0AA89BN57</accession>
<sequence length="165" mass="18174">MFTFYEGLASAQVCAHRDSCNLRVLLKYKCLYLLKGLASAQVCTHRGDGVYDAGCRGYTVCKNGTGTVVLCTAPQVFNKATNGCDDPANVKEICGRKRDCNTMDTMRFADVDRKCLYYYTCFAGKFMGHTPCPFGTVFNYDLQVCDFIVNVPSPCGLKPAPTVHV</sequence>
<name>A0AA89BN57_PINIB</name>
<dbReference type="InterPro" id="IPR002557">
    <property type="entry name" value="Chitin-bd_dom"/>
</dbReference>